<sequence>MGAVLSCAQAGDAIKTSAVPAKSHGRDAPKDEPTIQFPLAYASFPAIFLLH</sequence>
<name>A0A160TLD1_9ZZZZ</name>
<protein>
    <submittedName>
        <fullName evidence="1">Uncharacterized protein</fullName>
    </submittedName>
</protein>
<reference evidence="1" key="1">
    <citation type="submission" date="2015-10" db="EMBL/GenBank/DDBJ databases">
        <authorList>
            <person name="Gilbert D.G."/>
        </authorList>
    </citation>
    <scope>NUCLEOTIDE SEQUENCE</scope>
</reference>
<dbReference type="AlphaFoldDB" id="A0A160TLD1"/>
<proteinExistence type="predicted"/>
<accession>A0A160TLD1</accession>
<gene>
    <name evidence="1" type="ORF">MGWOODY_Smn2279</name>
</gene>
<evidence type="ECO:0000313" key="1">
    <source>
        <dbReference type="EMBL" id="CUS45341.1"/>
    </source>
</evidence>
<organism evidence="1">
    <name type="scientific">hydrothermal vent metagenome</name>
    <dbReference type="NCBI Taxonomy" id="652676"/>
    <lineage>
        <taxon>unclassified sequences</taxon>
        <taxon>metagenomes</taxon>
        <taxon>ecological metagenomes</taxon>
    </lineage>
</organism>
<dbReference type="EMBL" id="CZQE01000244">
    <property type="protein sequence ID" value="CUS45341.1"/>
    <property type="molecule type" value="Genomic_DNA"/>
</dbReference>